<reference evidence="1" key="1">
    <citation type="journal article" date="2014" name="Int. J. Syst. Evol. Microbiol.">
        <title>Complete genome sequence of Corynebacterium casei LMG S-19264T (=DSM 44701T), isolated from a smear-ripened cheese.</title>
        <authorList>
            <consortium name="US DOE Joint Genome Institute (JGI-PGF)"/>
            <person name="Walter F."/>
            <person name="Albersmeier A."/>
            <person name="Kalinowski J."/>
            <person name="Ruckert C."/>
        </authorList>
    </citation>
    <scope>NUCLEOTIDE SEQUENCE</scope>
    <source>
        <strain evidence="1">CGMCC 4.7312</strain>
    </source>
</reference>
<dbReference type="Proteomes" id="UP000608890">
    <property type="component" value="Unassembled WGS sequence"/>
</dbReference>
<name>A0A917X1V1_9ACTN</name>
<proteinExistence type="predicted"/>
<evidence type="ECO:0000313" key="2">
    <source>
        <dbReference type="Proteomes" id="UP000608890"/>
    </source>
</evidence>
<sequence length="226" mass="24957">MPQFDHTAIAGTLPGLDIELLAGPDDLPGLPAQWRPIASAGDPATRLELAVALWNEPLLAMLPEFSAELRTSFFDVRACRADGEFALVYLATDELGELLTWLGLDPAGFVEPQFWQHFPEPLRTFQRQVHAGFTSVEPDTFGPMHPRHMQTIAERAGMPDGFPDWDEAQRVASTRLLLISSNGSRLDCCVSPDIPADHLALVHEGDIDPTPYGRALDEMLMLRFEG</sequence>
<comment type="caution">
    <text evidence="1">The sequence shown here is derived from an EMBL/GenBank/DDBJ whole genome shotgun (WGS) entry which is preliminary data.</text>
</comment>
<dbReference type="AlphaFoldDB" id="A0A917X1V1"/>
<organism evidence="1 2">
    <name type="scientific">Micromonospora sonchi</name>
    <dbReference type="NCBI Taxonomy" id="1763543"/>
    <lineage>
        <taxon>Bacteria</taxon>
        <taxon>Bacillati</taxon>
        <taxon>Actinomycetota</taxon>
        <taxon>Actinomycetes</taxon>
        <taxon>Micromonosporales</taxon>
        <taxon>Micromonosporaceae</taxon>
        <taxon>Micromonospora</taxon>
    </lineage>
</organism>
<dbReference type="RefSeq" id="WP_189047179.1">
    <property type="nucleotide sequence ID" value="NZ_BMNB01000022.1"/>
</dbReference>
<keyword evidence="2" id="KW-1185">Reference proteome</keyword>
<evidence type="ECO:0000313" key="1">
    <source>
        <dbReference type="EMBL" id="GGM53667.1"/>
    </source>
</evidence>
<gene>
    <name evidence="1" type="ORF">GCM10011608_43210</name>
</gene>
<dbReference type="EMBL" id="BMNB01000022">
    <property type="protein sequence ID" value="GGM53667.1"/>
    <property type="molecule type" value="Genomic_DNA"/>
</dbReference>
<protein>
    <submittedName>
        <fullName evidence="1">Uncharacterized protein</fullName>
    </submittedName>
</protein>
<reference evidence="1" key="2">
    <citation type="submission" date="2020-09" db="EMBL/GenBank/DDBJ databases">
        <authorList>
            <person name="Sun Q."/>
            <person name="Zhou Y."/>
        </authorList>
    </citation>
    <scope>NUCLEOTIDE SEQUENCE</scope>
    <source>
        <strain evidence="1">CGMCC 4.7312</strain>
    </source>
</reference>
<accession>A0A917X1V1</accession>